<feature type="compositionally biased region" description="Low complexity" evidence="1">
    <location>
        <begin position="38"/>
        <end position="53"/>
    </location>
</feature>
<dbReference type="AlphaFoldDB" id="A0A6J4IFC5"/>
<feature type="non-terminal residue" evidence="2">
    <location>
        <position position="53"/>
    </location>
</feature>
<protein>
    <submittedName>
        <fullName evidence="2">Uncharacterized protein</fullName>
    </submittedName>
</protein>
<sequence length="53" mass="5678">WRRGTSGRRCGWRGSASPTPPGPARCSAPRRTAWACGTAATRPTTAPPRSSRR</sequence>
<name>A0A6J4IFC5_9ACTN</name>
<dbReference type="EMBL" id="CADCTP010000169">
    <property type="protein sequence ID" value="CAA9248781.1"/>
    <property type="molecule type" value="Genomic_DNA"/>
</dbReference>
<evidence type="ECO:0000313" key="2">
    <source>
        <dbReference type="EMBL" id="CAA9248781.1"/>
    </source>
</evidence>
<accession>A0A6J4IFC5</accession>
<organism evidence="2">
    <name type="scientific">uncultured Mycobacteriales bacterium</name>
    <dbReference type="NCBI Taxonomy" id="581187"/>
    <lineage>
        <taxon>Bacteria</taxon>
        <taxon>Bacillati</taxon>
        <taxon>Actinomycetota</taxon>
        <taxon>Actinomycetes</taxon>
        <taxon>Mycobacteriales</taxon>
        <taxon>environmental samples</taxon>
    </lineage>
</organism>
<reference evidence="2" key="1">
    <citation type="submission" date="2020-02" db="EMBL/GenBank/DDBJ databases">
        <authorList>
            <person name="Meier V. D."/>
        </authorList>
    </citation>
    <scope>NUCLEOTIDE SEQUENCE</scope>
    <source>
        <strain evidence="2">AVDCRST_MAG41</strain>
    </source>
</reference>
<feature type="non-terminal residue" evidence="2">
    <location>
        <position position="1"/>
    </location>
</feature>
<gene>
    <name evidence="2" type="ORF">AVDCRST_MAG41-1833</name>
</gene>
<proteinExistence type="predicted"/>
<feature type="region of interest" description="Disordered" evidence="1">
    <location>
        <begin position="1"/>
        <end position="53"/>
    </location>
</feature>
<evidence type="ECO:0000256" key="1">
    <source>
        <dbReference type="SAM" id="MobiDB-lite"/>
    </source>
</evidence>